<proteinExistence type="predicted"/>
<evidence type="ECO:0000256" key="1">
    <source>
        <dbReference type="SAM" id="MobiDB-lite"/>
    </source>
</evidence>
<dbReference type="InterPro" id="IPR024234">
    <property type="entry name" value="DUF3801"/>
</dbReference>
<dbReference type="AlphaFoldDB" id="A0A173V320"/>
<reference evidence="2 3" key="1">
    <citation type="submission" date="2015-09" db="EMBL/GenBank/DDBJ databases">
        <authorList>
            <consortium name="Pathogen Informatics"/>
        </authorList>
    </citation>
    <scope>NUCLEOTIDE SEQUENCE [LARGE SCALE GENOMIC DNA]</scope>
    <source>
        <strain evidence="2 3">2789STDY5834960</strain>
    </source>
</reference>
<organism evidence="2 3">
    <name type="scientific">Roseburia intestinalis</name>
    <dbReference type="NCBI Taxonomy" id="166486"/>
    <lineage>
        <taxon>Bacteria</taxon>
        <taxon>Bacillati</taxon>
        <taxon>Bacillota</taxon>
        <taxon>Clostridia</taxon>
        <taxon>Lachnospirales</taxon>
        <taxon>Lachnospiraceae</taxon>
        <taxon>Roseburia</taxon>
    </lineage>
</organism>
<dbReference type="STRING" id="166486.ERS852572_02551"/>
<feature type="compositionally biased region" description="Basic and acidic residues" evidence="1">
    <location>
        <begin position="141"/>
        <end position="161"/>
    </location>
</feature>
<name>A0A173V320_9FIRM</name>
<gene>
    <name evidence="2" type="ORF">ERS852572_02551</name>
</gene>
<protein>
    <submittedName>
        <fullName evidence="2">Protein of uncharacterized function (DUF3801)</fullName>
    </submittedName>
</protein>
<dbReference type="Pfam" id="PF12687">
    <property type="entry name" value="DUF3801"/>
    <property type="match status" value="1"/>
</dbReference>
<feature type="compositionally biased region" description="Basic residues" evidence="1">
    <location>
        <begin position="255"/>
        <end position="269"/>
    </location>
</feature>
<evidence type="ECO:0000313" key="3">
    <source>
        <dbReference type="Proteomes" id="UP000095350"/>
    </source>
</evidence>
<dbReference type="RefSeq" id="WP_055194932.1">
    <property type="nucleotide sequence ID" value="NZ_CABIYH010000019.1"/>
</dbReference>
<dbReference type="OrthoDB" id="9783524at2"/>
<dbReference type="Proteomes" id="UP000095350">
    <property type="component" value="Unassembled WGS sequence"/>
</dbReference>
<dbReference type="EMBL" id="CYXZ01000019">
    <property type="protein sequence ID" value="CUN21709.1"/>
    <property type="molecule type" value="Genomic_DNA"/>
</dbReference>
<dbReference type="PaxDb" id="166486-ERS852572_02551"/>
<feature type="region of interest" description="Disordered" evidence="1">
    <location>
        <begin position="141"/>
        <end position="269"/>
    </location>
</feature>
<accession>A0A173V320</accession>
<evidence type="ECO:0000313" key="2">
    <source>
        <dbReference type="EMBL" id="CUN21709.1"/>
    </source>
</evidence>
<sequence>MNNGGDAAEQIVRLSLEGFEVAVRLTGSAAKNIAILLASVLKQEISQSNKTRGKARLTNMIKSGKELKVFSFQQKDLPKFTEQAKRYGVLYCVLRDKNTKSDTAMVDIIARAEDAAKIQRISDRFELGKVDKASIVSEAEKDVADREAAANEVPTKSRGEIIVEEAMGKPMQKEENSHQNPSVAKTDKSPLSERDSETTGTHTDKGVAKAADKKPSVKEKLDRYKAAAKAEKEAERTVPEVSKEKPKTPEANRQTVHRQPKKSKKPKER</sequence>
<feature type="compositionally biased region" description="Basic and acidic residues" evidence="1">
    <location>
        <begin position="185"/>
        <end position="250"/>
    </location>
</feature>